<protein>
    <submittedName>
        <fullName evidence="1">Uncharacterized protein</fullName>
    </submittedName>
</protein>
<accession>A9DI72</accession>
<reference evidence="1 2" key="1">
    <citation type="journal article" date="2011" name="J. Bacteriol.">
        <title>Genome sequence of the algicidal bacterium Kordia algicida OT-1.</title>
        <authorList>
            <person name="Lee H.S."/>
            <person name="Kang S.G."/>
            <person name="Kwon K.K."/>
            <person name="Lee J.H."/>
            <person name="Kim S.J."/>
        </authorList>
    </citation>
    <scope>NUCLEOTIDE SEQUENCE [LARGE SCALE GENOMIC DNA]</scope>
    <source>
        <strain evidence="1 2">OT-1</strain>
    </source>
</reference>
<dbReference type="RefSeq" id="WP_007094861.1">
    <property type="nucleotide sequence ID" value="NZ_CP142125.1"/>
</dbReference>
<dbReference type="OrthoDB" id="1453313at2"/>
<name>A9DI72_9FLAO</name>
<dbReference type="HOGENOM" id="CLU_215353_0_0_10"/>
<evidence type="ECO:0000313" key="2">
    <source>
        <dbReference type="Proteomes" id="UP000002945"/>
    </source>
</evidence>
<comment type="caution">
    <text evidence="1">The sequence shown here is derived from an EMBL/GenBank/DDBJ whole genome shotgun (WGS) entry which is preliminary data.</text>
</comment>
<dbReference type="EMBL" id="ABIB01000001">
    <property type="protein sequence ID" value="EDP97847.1"/>
    <property type="molecule type" value="Genomic_DNA"/>
</dbReference>
<keyword evidence="2" id="KW-1185">Reference proteome</keyword>
<organism evidence="1 2">
    <name type="scientific">Kordia algicida OT-1</name>
    <dbReference type="NCBI Taxonomy" id="391587"/>
    <lineage>
        <taxon>Bacteria</taxon>
        <taxon>Pseudomonadati</taxon>
        <taxon>Bacteroidota</taxon>
        <taxon>Flavobacteriia</taxon>
        <taxon>Flavobacteriales</taxon>
        <taxon>Flavobacteriaceae</taxon>
        <taxon>Kordia</taxon>
    </lineage>
</organism>
<proteinExistence type="predicted"/>
<dbReference type="AlphaFoldDB" id="A9DI72"/>
<evidence type="ECO:0000313" key="1">
    <source>
        <dbReference type="EMBL" id="EDP97847.1"/>
    </source>
</evidence>
<gene>
    <name evidence="1" type="ORF">KAOT1_11557</name>
</gene>
<sequence>MKKRNVQSLQLNKKQVSNLKTSNLKGGTQGATALMCNSVPRAEGGLGCHMK</sequence>
<dbReference type="Proteomes" id="UP000002945">
    <property type="component" value="Unassembled WGS sequence"/>
</dbReference>